<protein>
    <submittedName>
        <fullName evidence="1">Uncharacterized protein</fullName>
    </submittedName>
</protein>
<dbReference type="InParanoid" id="J0D962"/>
<proteinExistence type="predicted"/>
<dbReference type="AlphaFoldDB" id="J0D962"/>
<sequence>MGGLSLDCVRFSAMRVCFLELLPIGIPSFSPRLHWLAGSPLGGGGGGEN</sequence>
<reference evidence="2" key="1">
    <citation type="journal article" date="2012" name="Science">
        <title>The Paleozoic origin of enzymatic lignin decomposition reconstructed from 31 fungal genomes.</title>
        <authorList>
            <person name="Floudas D."/>
            <person name="Binder M."/>
            <person name="Riley R."/>
            <person name="Barry K."/>
            <person name="Blanchette R.A."/>
            <person name="Henrissat B."/>
            <person name="Martinez A.T."/>
            <person name="Otillar R."/>
            <person name="Spatafora J.W."/>
            <person name="Yadav J.S."/>
            <person name="Aerts A."/>
            <person name="Benoit I."/>
            <person name="Boyd A."/>
            <person name="Carlson A."/>
            <person name="Copeland A."/>
            <person name="Coutinho P.M."/>
            <person name="de Vries R.P."/>
            <person name="Ferreira P."/>
            <person name="Findley K."/>
            <person name="Foster B."/>
            <person name="Gaskell J."/>
            <person name="Glotzer D."/>
            <person name="Gorecki P."/>
            <person name="Heitman J."/>
            <person name="Hesse C."/>
            <person name="Hori C."/>
            <person name="Igarashi K."/>
            <person name="Jurgens J.A."/>
            <person name="Kallen N."/>
            <person name="Kersten P."/>
            <person name="Kohler A."/>
            <person name="Kuees U."/>
            <person name="Kumar T.K.A."/>
            <person name="Kuo A."/>
            <person name="LaButti K."/>
            <person name="Larrondo L.F."/>
            <person name="Lindquist E."/>
            <person name="Ling A."/>
            <person name="Lombard V."/>
            <person name="Lucas S."/>
            <person name="Lundell T."/>
            <person name="Martin R."/>
            <person name="McLaughlin D.J."/>
            <person name="Morgenstern I."/>
            <person name="Morin E."/>
            <person name="Murat C."/>
            <person name="Nagy L.G."/>
            <person name="Nolan M."/>
            <person name="Ohm R.A."/>
            <person name="Patyshakuliyeva A."/>
            <person name="Rokas A."/>
            <person name="Ruiz-Duenas F.J."/>
            <person name="Sabat G."/>
            <person name="Salamov A."/>
            <person name="Samejima M."/>
            <person name="Schmutz J."/>
            <person name="Slot J.C."/>
            <person name="St John F."/>
            <person name="Stenlid J."/>
            <person name="Sun H."/>
            <person name="Sun S."/>
            <person name="Syed K."/>
            <person name="Tsang A."/>
            <person name="Wiebenga A."/>
            <person name="Young D."/>
            <person name="Pisabarro A."/>
            <person name="Eastwood D.C."/>
            <person name="Martin F."/>
            <person name="Cullen D."/>
            <person name="Grigoriev I.V."/>
            <person name="Hibbett D.S."/>
        </authorList>
    </citation>
    <scope>NUCLEOTIDE SEQUENCE [LARGE SCALE GENOMIC DNA]</scope>
    <source>
        <strain evidence="2">TFB10046</strain>
    </source>
</reference>
<dbReference type="EMBL" id="JH687865">
    <property type="protein sequence ID" value="EJD36306.1"/>
    <property type="molecule type" value="Genomic_DNA"/>
</dbReference>
<name>J0D962_AURST</name>
<organism evidence="1 2">
    <name type="scientific">Auricularia subglabra (strain TFB-10046 / SS5)</name>
    <name type="common">White-rot fungus</name>
    <name type="synonym">Auricularia delicata (strain TFB10046)</name>
    <dbReference type="NCBI Taxonomy" id="717982"/>
    <lineage>
        <taxon>Eukaryota</taxon>
        <taxon>Fungi</taxon>
        <taxon>Dikarya</taxon>
        <taxon>Basidiomycota</taxon>
        <taxon>Agaricomycotina</taxon>
        <taxon>Agaricomycetes</taxon>
        <taxon>Auriculariales</taxon>
        <taxon>Auriculariaceae</taxon>
        <taxon>Auricularia</taxon>
    </lineage>
</organism>
<gene>
    <name evidence="1" type="ORF">AURDEDRAFT_174622</name>
</gene>
<evidence type="ECO:0000313" key="1">
    <source>
        <dbReference type="EMBL" id="EJD36306.1"/>
    </source>
</evidence>
<keyword evidence="2" id="KW-1185">Reference proteome</keyword>
<accession>J0D962</accession>
<dbReference type="Proteomes" id="UP000006514">
    <property type="component" value="Unassembled WGS sequence"/>
</dbReference>
<evidence type="ECO:0000313" key="2">
    <source>
        <dbReference type="Proteomes" id="UP000006514"/>
    </source>
</evidence>
<dbReference type="KEGG" id="adl:AURDEDRAFT_174622"/>